<protein>
    <recommendedName>
        <fullName evidence="3">Lipocalin-like domain-containing protein</fullName>
    </recommendedName>
</protein>
<name>A0ABW3X4V4_9HYPH</name>
<evidence type="ECO:0008006" key="3">
    <source>
        <dbReference type="Google" id="ProtNLM"/>
    </source>
</evidence>
<gene>
    <name evidence="1" type="ORF">ACFQ4G_21815</name>
</gene>
<proteinExistence type="predicted"/>
<dbReference type="EMBL" id="JBHTND010000070">
    <property type="protein sequence ID" value="MFD1304190.1"/>
    <property type="molecule type" value="Genomic_DNA"/>
</dbReference>
<comment type="caution">
    <text evidence="1">The sequence shown here is derived from an EMBL/GenBank/DDBJ whole genome shotgun (WGS) entry which is preliminary data.</text>
</comment>
<evidence type="ECO:0000313" key="2">
    <source>
        <dbReference type="Proteomes" id="UP001597176"/>
    </source>
</evidence>
<organism evidence="1 2">
    <name type="scientific">Methylobacterium marchantiae</name>
    <dbReference type="NCBI Taxonomy" id="600331"/>
    <lineage>
        <taxon>Bacteria</taxon>
        <taxon>Pseudomonadati</taxon>
        <taxon>Pseudomonadota</taxon>
        <taxon>Alphaproteobacteria</taxon>
        <taxon>Hyphomicrobiales</taxon>
        <taxon>Methylobacteriaceae</taxon>
        <taxon>Methylobacterium</taxon>
    </lineage>
</organism>
<dbReference type="RefSeq" id="WP_238209270.1">
    <property type="nucleotide sequence ID" value="NZ_JBHTND010000070.1"/>
</dbReference>
<dbReference type="Proteomes" id="UP001597176">
    <property type="component" value="Unassembled WGS sequence"/>
</dbReference>
<reference evidence="2" key="1">
    <citation type="journal article" date="2019" name="Int. J. Syst. Evol. Microbiol.">
        <title>The Global Catalogue of Microorganisms (GCM) 10K type strain sequencing project: providing services to taxonomists for standard genome sequencing and annotation.</title>
        <authorList>
            <consortium name="The Broad Institute Genomics Platform"/>
            <consortium name="The Broad Institute Genome Sequencing Center for Infectious Disease"/>
            <person name="Wu L."/>
            <person name="Ma J."/>
        </authorList>
    </citation>
    <scope>NUCLEOTIDE SEQUENCE [LARGE SCALE GENOMIC DNA]</scope>
    <source>
        <strain evidence="2">CCUG 56108</strain>
    </source>
</reference>
<feature type="non-terminal residue" evidence="1">
    <location>
        <position position="111"/>
    </location>
</feature>
<evidence type="ECO:0000313" key="1">
    <source>
        <dbReference type="EMBL" id="MFD1304190.1"/>
    </source>
</evidence>
<sequence>MSVLGKWRIVELPGYEDDYADMVEPAYILFENGRGEFAFGCVTGAFAGGAGHGSDRAAVAFDWNGNDEMDPVCGAGSAELQADGSLRGEIRAHRGDEIPFIARRWPASSTP</sequence>
<accession>A0ABW3X4V4</accession>
<keyword evidence="2" id="KW-1185">Reference proteome</keyword>